<evidence type="ECO:0000256" key="5">
    <source>
        <dbReference type="ARBA" id="ARBA00022723"/>
    </source>
</evidence>
<comment type="catalytic activity">
    <reaction evidence="2 18 19">
        <text>(6R)-NADPHX = (6S)-NADPHX</text>
        <dbReference type="Rhea" id="RHEA:32227"/>
        <dbReference type="ChEBI" id="CHEBI:64076"/>
        <dbReference type="ChEBI" id="CHEBI:64077"/>
        <dbReference type="EC" id="5.1.99.6"/>
    </reaction>
</comment>
<evidence type="ECO:0000256" key="8">
    <source>
        <dbReference type="ARBA" id="ARBA00022857"/>
    </source>
</evidence>
<keyword evidence="11 18" id="KW-0413">Isomerase</keyword>
<dbReference type="AlphaFoldDB" id="A0A931EB55"/>
<dbReference type="RefSeq" id="WP_194739726.1">
    <property type="nucleotide sequence ID" value="NZ_JADKYY010000010.1"/>
</dbReference>
<evidence type="ECO:0000256" key="13">
    <source>
        <dbReference type="ARBA" id="ARBA00023268"/>
    </source>
</evidence>
<dbReference type="CDD" id="cd01171">
    <property type="entry name" value="YXKO-related"/>
    <property type="match status" value="1"/>
</dbReference>
<dbReference type="HAMAP" id="MF_01966">
    <property type="entry name" value="NADHX_epimerase"/>
    <property type="match status" value="1"/>
</dbReference>
<dbReference type="GO" id="GO:0046496">
    <property type="term" value="P:nicotinamide nucleotide metabolic process"/>
    <property type="evidence" value="ECO:0007669"/>
    <property type="project" value="UniProtKB-UniRule"/>
</dbReference>
<comment type="function">
    <text evidence="18">Catalyzes the epimerization of the S- and R-forms of NAD(P)HX, a damaged form of NAD(P)H that is a result of enzymatic or heat-dependent hydration. This is a prerequisite for the S-specific NAD(P)H-hydrate dehydratase to allow the repair of both epimers of NAD(P)HX.</text>
</comment>
<dbReference type="GO" id="GO:0005524">
    <property type="term" value="F:ATP binding"/>
    <property type="evidence" value="ECO:0007669"/>
    <property type="project" value="UniProtKB-UniRule"/>
</dbReference>
<dbReference type="InterPro" id="IPR030677">
    <property type="entry name" value="Nnr"/>
</dbReference>
<evidence type="ECO:0000256" key="19">
    <source>
        <dbReference type="PIRNR" id="PIRNR017184"/>
    </source>
</evidence>
<evidence type="ECO:0000256" key="4">
    <source>
        <dbReference type="ARBA" id="ARBA00009524"/>
    </source>
</evidence>
<dbReference type="GO" id="GO:0052855">
    <property type="term" value="F:ADP-dependent NAD(P)H-hydrate dehydratase activity"/>
    <property type="evidence" value="ECO:0007669"/>
    <property type="project" value="UniProtKB-UniRule"/>
</dbReference>
<evidence type="ECO:0000256" key="12">
    <source>
        <dbReference type="ARBA" id="ARBA00023239"/>
    </source>
</evidence>
<feature type="binding site" evidence="18">
    <location>
        <position position="161"/>
    </location>
    <ligand>
        <name>K(+)</name>
        <dbReference type="ChEBI" id="CHEBI:29103"/>
    </ligand>
</feature>
<dbReference type="GO" id="GO:0046872">
    <property type="term" value="F:metal ion binding"/>
    <property type="evidence" value="ECO:0007669"/>
    <property type="project" value="UniProtKB-UniRule"/>
</dbReference>
<gene>
    <name evidence="18" type="primary">nnrE</name>
    <name evidence="17" type="synonym">nnrD</name>
    <name evidence="22" type="ORF">IC612_08350</name>
</gene>
<evidence type="ECO:0000313" key="23">
    <source>
        <dbReference type="Proteomes" id="UP000694480"/>
    </source>
</evidence>
<comment type="similarity">
    <text evidence="17">Belongs to the NnrD/CARKD family.</text>
</comment>
<dbReference type="PANTHER" id="PTHR12592:SF0">
    <property type="entry name" value="ATP-DEPENDENT (S)-NAD(P)H-HYDRATE DEHYDRATASE"/>
    <property type="match status" value="1"/>
</dbReference>
<dbReference type="PIRSF" id="PIRSF017184">
    <property type="entry name" value="Nnr"/>
    <property type="match status" value="1"/>
</dbReference>
<feature type="binding site" evidence="17">
    <location>
        <position position="316"/>
    </location>
    <ligand>
        <name>(6S)-NADPHX</name>
        <dbReference type="ChEBI" id="CHEBI:64076"/>
    </ligand>
</feature>
<feature type="binding site" evidence="18">
    <location>
        <position position="158"/>
    </location>
    <ligand>
        <name>(6S)-NADPHX</name>
        <dbReference type="ChEBI" id="CHEBI:64076"/>
    </ligand>
</feature>
<feature type="binding site" evidence="18">
    <location>
        <position position="125"/>
    </location>
    <ligand>
        <name>K(+)</name>
        <dbReference type="ChEBI" id="CHEBI:29103"/>
    </ligand>
</feature>
<comment type="similarity">
    <text evidence="18">Belongs to the NnrE/AIBP family.</text>
</comment>
<dbReference type="HAMAP" id="MF_01965">
    <property type="entry name" value="NADHX_dehydratase"/>
    <property type="match status" value="1"/>
</dbReference>
<comment type="catalytic activity">
    <reaction evidence="1 18 19">
        <text>(6R)-NADHX = (6S)-NADHX</text>
        <dbReference type="Rhea" id="RHEA:32215"/>
        <dbReference type="ChEBI" id="CHEBI:64074"/>
        <dbReference type="ChEBI" id="CHEBI:64075"/>
        <dbReference type="EC" id="5.1.99.6"/>
    </reaction>
</comment>
<organism evidence="22 23">
    <name type="scientific">Planobacterium oryzisoli</name>
    <dbReference type="NCBI Taxonomy" id="2771435"/>
    <lineage>
        <taxon>Bacteria</taxon>
        <taxon>Pseudomonadati</taxon>
        <taxon>Bacteroidota</taxon>
        <taxon>Flavobacteriia</taxon>
        <taxon>Flavobacteriales</taxon>
        <taxon>Weeksellaceae</taxon>
        <taxon>Chryseobacterium group</taxon>
        <taxon>Chryseobacterium</taxon>
    </lineage>
</organism>
<dbReference type="NCBIfam" id="TIGR00196">
    <property type="entry name" value="yjeF_cterm"/>
    <property type="match status" value="1"/>
</dbReference>
<evidence type="ECO:0000256" key="9">
    <source>
        <dbReference type="ARBA" id="ARBA00022958"/>
    </source>
</evidence>
<dbReference type="NCBIfam" id="TIGR00197">
    <property type="entry name" value="yjeF_nterm"/>
    <property type="match status" value="1"/>
</dbReference>
<dbReference type="PROSITE" id="PS51383">
    <property type="entry name" value="YJEF_C_3"/>
    <property type="match status" value="1"/>
</dbReference>
<feature type="domain" description="YjeF C-terminal" evidence="20">
    <location>
        <begin position="224"/>
        <end position="491"/>
    </location>
</feature>
<dbReference type="PROSITE" id="PS51385">
    <property type="entry name" value="YJEF_N"/>
    <property type="match status" value="1"/>
</dbReference>
<evidence type="ECO:0000256" key="2">
    <source>
        <dbReference type="ARBA" id="ARBA00000909"/>
    </source>
</evidence>
<dbReference type="Proteomes" id="UP000694480">
    <property type="component" value="Unassembled WGS sequence"/>
</dbReference>
<feature type="binding site" evidence="17">
    <location>
        <position position="367"/>
    </location>
    <ligand>
        <name>(6S)-NADPHX</name>
        <dbReference type="ChEBI" id="CHEBI:64076"/>
    </ligand>
</feature>
<keyword evidence="9 18" id="KW-0630">Potassium</keyword>
<dbReference type="InterPro" id="IPR017953">
    <property type="entry name" value="Carbohydrate_kinase_pred_CS"/>
</dbReference>
<comment type="similarity">
    <text evidence="4 19">In the C-terminal section; belongs to the NnrD/CARKD family.</text>
</comment>
<evidence type="ECO:0000256" key="15">
    <source>
        <dbReference type="ARBA" id="ARBA00048238"/>
    </source>
</evidence>
<proteinExistence type="inferred from homology"/>
<keyword evidence="13" id="KW-0511">Multifunctional enzyme</keyword>
<keyword evidence="10 17" id="KW-0520">NAD</keyword>
<evidence type="ECO:0000259" key="21">
    <source>
        <dbReference type="PROSITE" id="PS51385"/>
    </source>
</evidence>
<sequence>MWILSYQQLLDVEQFTASQQSTTLSQLMERAGRACFEVLLRNIQPGCRVHVFCGSGNNGGDGLVVARHLLENEVPCFVYLNADRTHCSDLFEEQLSLIQMDFPKFIMKWEDFTSEITNSCDILVDALLGAGCTGPLRSGLQEIIFLMNQSQGIKVSLDLPSGLSVDAHMSVEGIFKAEYTLVLGAWKRNLLHPEYAEYCGTLIFVPIGLEFPEGLRSIYGCTVDTESVRSIYRSRSNFSHKGDYGKSFLIGGSLSMCGALLLAVRASLRSGSGYTYAVGPDECRVVLQTAAPEAIFLDKDDFEADQVHQVFGIGPGMGTGAESLALLRHLLQNSCFPVVLDADALNLIGQNRELMELIPPMSILTPHPKEFDRLFGLHASSFARLDTALQIAKKNKIIVVVKGHRTQIVCPDGNIYYNLSGNAALAKAGSGDVLTGVITSLMAQNYDPIQAAVLGVWIHGRSAELVSLTKGIESVVASDIIEGLCLVYSELNAL</sequence>
<feature type="binding site" evidence="18">
    <location>
        <position position="58"/>
    </location>
    <ligand>
        <name>K(+)</name>
        <dbReference type="ChEBI" id="CHEBI:29103"/>
    </ligand>
</feature>
<evidence type="ECO:0000256" key="1">
    <source>
        <dbReference type="ARBA" id="ARBA00000013"/>
    </source>
</evidence>
<keyword evidence="7 17" id="KW-0067">ATP-binding</keyword>
<keyword evidence="5 18" id="KW-0479">Metal-binding</keyword>
<dbReference type="EMBL" id="JADKYY010000010">
    <property type="protein sequence ID" value="MBF5027803.1"/>
    <property type="molecule type" value="Genomic_DNA"/>
</dbReference>
<keyword evidence="6 17" id="KW-0547">Nucleotide-binding</keyword>
<dbReference type="InterPro" id="IPR004443">
    <property type="entry name" value="YjeF_N_dom"/>
</dbReference>
<dbReference type="GO" id="GO:0052856">
    <property type="term" value="F:NAD(P)HX epimerase activity"/>
    <property type="evidence" value="ECO:0007669"/>
    <property type="project" value="UniProtKB-UniRule"/>
</dbReference>
<dbReference type="InterPro" id="IPR000631">
    <property type="entry name" value="CARKD"/>
</dbReference>
<dbReference type="InterPro" id="IPR029056">
    <property type="entry name" value="Ribokinase-like"/>
</dbReference>
<dbReference type="PROSITE" id="PS01050">
    <property type="entry name" value="YJEF_C_2"/>
    <property type="match status" value="1"/>
</dbReference>
<comment type="caution">
    <text evidence="18">Lacks conserved residue(s) required for the propagation of feature annotation.</text>
</comment>
<keyword evidence="12 17" id="KW-0456">Lyase</keyword>
<comment type="function">
    <text evidence="17">Catalyzes the dehydration of the S-form of NAD(P)HX at the expense of ADP, which is converted to AMP. Together with NAD(P)HX epimerase, which catalyzes the epimerization of the S- and R-forms, the enzyme allows the repair of both epimers of NAD(P)HX, a damaged form of NAD(P)H that is a result of enzymatic or heat-dependent hydration.</text>
</comment>
<reference evidence="22" key="1">
    <citation type="submission" date="2020-11" db="EMBL/GenBank/DDBJ databases">
        <title>Genome seq and assembly of Planobacterium sp.</title>
        <authorList>
            <person name="Chhetri G."/>
        </authorList>
    </citation>
    <scope>NUCLEOTIDE SEQUENCE</scope>
    <source>
        <strain evidence="22">GCR5</strain>
    </source>
</reference>
<evidence type="ECO:0000256" key="14">
    <source>
        <dbReference type="ARBA" id="ARBA00025153"/>
    </source>
</evidence>
<evidence type="ECO:0000256" key="16">
    <source>
        <dbReference type="ARBA" id="ARBA00049209"/>
    </source>
</evidence>
<dbReference type="EC" id="5.1.99.6" evidence="19"/>
<evidence type="ECO:0000256" key="10">
    <source>
        <dbReference type="ARBA" id="ARBA00023027"/>
    </source>
</evidence>
<evidence type="ECO:0000313" key="22">
    <source>
        <dbReference type="EMBL" id="MBF5027803.1"/>
    </source>
</evidence>
<comment type="subunit">
    <text evidence="17">Homotetramer.</text>
</comment>
<comment type="catalytic activity">
    <reaction evidence="16 17 19">
        <text>(6S)-NADPHX + ADP = AMP + phosphate + NADPH + H(+)</text>
        <dbReference type="Rhea" id="RHEA:32235"/>
        <dbReference type="ChEBI" id="CHEBI:15378"/>
        <dbReference type="ChEBI" id="CHEBI:43474"/>
        <dbReference type="ChEBI" id="CHEBI:57783"/>
        <dbReference type="ChEBI" id="CHEBI:64076"/>
        <dbReference type="ChEBI" id="CHEBI:456215"/>
        <dbReference type="ChEBI" id="CHEBI:456216"/>
        <dbReference type="EC" id="4.2.1.136"/>
    </reaction>
</comment>
<dbReference type="SUPFAM" id="SSF53613">
    <property type="entry name" value="Ribokinase-like"/>
    <property type="match status" value="1"/>
</dbReference>
<keyword evidence="23" id="KW-1185">Reference proteome</keyword>
<evidence type="ECO:0000256" key="18">
    <source>
        <dbReference type="HAMAP-Rule" id="MF_01966"/>
    </source>
</evidence>
<evidence type="ECO:0000256" key="3">
    <source>
        <dbReference type="ARBA" id="ARBA00006001"/>
    </source>
</evidence>
<dbReference type="PANTHER" id="PTHR12592">
    <property type="entry name" value="ATP-DEPENDENT (S)-NAD(P)H-HYDRATE DEHYDRATASE FAMILY MEMBER"/>
    <property type="match status" value="1"/>
</dbReference>
<dbReference type="SUPFAM" id="SSF64153">
    <property type="entry name" value="YjeF N-terminal domain-like"/>
    <property type="match status" value="1"/>
</dbReference>
<dbReference type="Gene3D" id="3.40.50.10260">
    <property type="entry name" value="YjeF N-terminal domain"/>
    <property type="match status" value="1"/>
</dbReference>
<evidence type="ECO:0000256" key="6">
    <source>
        <dbReference type="ARBA" id="ARBA00022741"/>
    </source>
</evidence>
<evidence type="ECO:0000256" key="7">
    <source>
        <dbReference type="ARBA" id="ARBA00022840"/>
    </source>
</evidence>
<evidence type="ECO:0000256" key="17">
    <source>
        <dbReference type="HAMAP-Rule" id="MF_01965"/>
    </source>
</evidence>
<name>A0A931EB55_9FLAO</name>
<dbReference type="Gene3D" id="3.40.1190.20">
    <property type="match status" value="1"/>
</dbReference>
<comment type="caution">
    <text evidence="22">The sequence shown here is derived from an EMBL/GenBank/DDBJ whole genome shotgun (WGS) entry which is preliminary data.</text>
</comment>
<comment type="catalytic activity">
    <reaction evidence="15 17 19">
        <text>(6S)-NADHX + ADP = AMP + phosphate + NADH + H(+)</text>
        <dbReference type="Rhea" id="RHEA:32223"/>
        <dbReference type="ChEBI" id="CHEBI:15378"/>
        <dbReference type="ChEBI" id="CHEBI:43474"/>
        <dbReference type="ChEBI" id="CHEBI:57945"/>
        <dbReference type="ChEBI" id="CHEBI:64074"/>
        <dbReference type="ChEBI" id="CHEBI:456215"/>
        <dbReference type="ChEBI" id="CHEBI:456216"/>
        <dbReference type="EC" id="4.2.1.136"/>
    </reaction>
</comment>
<comment type="similarity">
    <text evidence="3 19">In the N-terminal section; belongs to the NnrE/AIBP family.</text>
</comment>
<evidence type="ECO:0000259" key="20">
    <source>
        <dbReference type="PROSITE" id="PS51383"/>
    </source>
</evidence>
<comment type="function">
    <text evidence="14 19">Bifunctional enzyme that catalyzes the epimerization of the S- and R-forms of NAD(P)HX and the dehydration of the S-form of NAD(P)HX at the expense of ADP, which is converted to AMP. This allows the repair of both epimers of NAD(P)HX, a damaged form of NAD(P)H that is a result of enzymatic or heat-dependent hydration.</text>
</comment>
<comment type="cofactor">
    <cofactor evidence="18 19">
        <name>K(+)</name>
        <dbReference type="ChEBI" id="CHEBI:29103"/>
    </cofactor>
    <text evidence="18 19">Binds 1 potassium ion per subunit.</text>
</comment>
<feature type="binding site" evidence="17">
    <location>
        <position position="432"/>
    </location>
    <ligand>
        <name>(6S)-NADPHX</name>
        <dbReference type="ChEBI" id="CHEBI:64076"/>
    </ligand>
</feature>
<dbReference type="Pfam" id="PF03853">
    <property type="entry name" value="YjeF_N"/>
    <property type="match status" value="1"/>
</dbReference>
<feature type="binding site" evidence="17">
    <location>
        <position position="259"/>
    </location>
    <ligand>
        <name>(6S)-NADPHX</name>
        <dbReference type="ChEBI" id="CHEBI:64076"/>
    </ligand>
</feature>
<feature type="domain" description="YjeF N-terminal" evidence="21">
    <location>
        <begin position="9"/>
        <end position="215"/>
    </location>
</feature>
<dbReference type="InterPro" id="IPR036652">
    <property type="entry name" value="YjeF_N_dom_sf"/>
</dbReference>
<feature type="binding site" evidence="17">
    <location>
        <position position="431"/>
    </location>
    <ligand>
        <name>AMP</name>
        <dbReference type="ChEBI" id="CHEBI:456215"/>
    </ligand>
</feature>
<keyword evidence="8 17" id="KW-0521">NADP</keyword>
<evidence type="ECO:0000256" key="11">
    <source>
        <dbReference type="ARBA" id="ARBA00023235"/>
    </source>
</evidence>
<dbReference type="Pfam" id="PF01256">
    <property type="entry name" value="Carb_kinase"/>
    <property type="match status" value="1"/>
</dbReference>
<feature type="binding site" evidence="17">
    <location>
        <begin position="402"/>
        <end position="406"/>
    </location>
    <ligand>
        <name>AMP</name>
        <dbReference type="ChEBI" id="CHEBI:456215"/>
    </ligand>
</feature>
<dbReference type="EC" id="4.2.1.136" evidence="19"/>
<feature type="binding site" evidence="18">
    <location>
        <begin position="129"/>
        <end position="135"/>
    </location>
    <ligand>
        <name>(6S)-NADPHX</name>
        <dbReference type="ChEBI" id="CHEBI:64076"/>
    </ligand>
</feature>
<comment type="cofactor">
    <cofactor evidence="17">
        <name>Mg(2+)</name>
        <dbReference type="ChEBI" id="CHEBI:18420"/>
    </cofactor>
</comment>
<dbReference type="GO" id="GO:0110051">
    <property type="term" value="P:metabolite repair"/>
    <property type="evidence" value="ECO:0007669"/>
    <property type="project" value="TreeGrafter"/>
</dbReference>
<protein>
    <recommendedName>
        <fullName evidence="19">Bifunctional NAD(P)H-hydrate repair enzyme</fullName>
    </recommendedName>
    <alternativeName>
        <fullName evidence="19">Nicotinamide nucleotide repair protein</fullName>
    </alternativeName>
    <domain>
        <recommendedName>
            <fullName evidence="19">ADP-dependent (S)-NAD(P)H-hydrate dehydratase</fullName>
            <ecNumber evidence="19">4.2.1.136</ecNumber>
        </recommendedName>
        <alternativeName>
            <fullName evidence="19">ADP-dependent NAD(P)HX dehydratase</fullName>
        </alternativeName>
    </domain>
    <domain>
        <recommendedName>
            <fullName evidence="19">NAD(P)H-hydrate epimerase</fullName>
            <ecNumber evidence="19">5.1.99.6</ecNumber>
        </recommendedName>
    </domain>
</protein>
<feature type="binding site" evidence="18">
    <location>
        <begin position="57"/>
        <end position="61"/>
    </location>
    <ligand>
        <name>(6S)-NADPHX</name>
        <dbReference type="ChEBI" id="CHEBI:64076"/>
    </ligand>
</feature>
<accession>A0A931EB55</accession>